<evidence type="ECO:0000259" key="4">
    <source>
        <dbReference type="PROSITE" id="PS50110"/>
    </source>
</evidence>
<gene>
    <name evidence="5" type="ORF">D8Y22_12495</name>
</gene>
<dbReference type="OrthoDB" id="3369at2157"/>
<name>A0A4S3TPD4_9EURY</name>
<accession>A0A4S3TPD4</accession>
<dbReference type="GO" id="GO:0000160">
    <property type="term" value="P:phosphorelay signal transduction system"/>
    <property type="evidence" value="ECO:0007669"/>
    <property type="project" value="InterPro"/>
</dbReference>
<dbReference type="Gene3D" id="3.30.565.10">
    <property type="entry name" value="Histidine kinase-like ATPase, C-terminal domain"/>
    <property type="match status" value="1"/>
</dbReference>
<feature type="modified residue" description="4-aspartylphosphate" evidence="2">
    <location>
        <position position="76"/>
    </location>
</feature>
<dbReference type="SUPFAM" id="SSF52172">
    <property type="entry name" value="CheY-like"/>
    <property type="match status" value="1"/>
</dbReference>
<feature type="compositionally biased region" description="Basic and acidic residues" evidence="3">
    <location>
        <begin position="311"/>
        <end position="328"/>
    </location>
</feature>
<protein>
    <submittedName>
        <fullName evidence="5">Response regulator</fullName>
    </submittedName>
</protein>
<dbReference type="SUPFAM" id="SSF55874">
    <property type="entry name" value="ATPase domain of HSP90 chaperone/DNA topoisomerase II/histidine kinase"/>
    <property type="match status" value="1"/>
</dbReference>
<dbReference type="Gene3D" id="3.40.50.2300">
    <property type="match status" value="1"/>
</dbReference>
<dbReference type="PROSITE" id="PS50110">
    <property type="entry name" value="RESPONSE_REGULATORY"/>
    <property type="match status" value="1"/>
</dbReference>
<evidence type="ECO:0000256" key="1">
    <source>
        <dbReference type="ARBA" id="ARBA00022553"/>
    </source>
</evidence>
<dbReference type="EMBL" id="RBZW01000032">
    <property type="protein sequence ID" value="THE64458.1"/>
    <property type="molecule type" value="Genomic_DNA"/>
</dbReference>
<reference evidence="5 6" key="1">
    <citation type="submission" date="2018-10" db="EMBL/GenBank/DDBJ databases">
        <title>Natronolimnobius sp. XQ-INN 246 isolated from Inner Mongolia Autonomous Region of China.</title>
        <authorList>
            <person name="Xue Q."/>
        </authorList>
    </citation>
    <scope>NUCLEOTIDE SEQUENCE [LARGE SCALE GENOMIC DNA]</scope>
    <source>
        <strain evidence="5 6">XQ-INN 246</strain>
    </source>
</reference>
<evidence type="ECO:0000256" key="3">
    <source>
        <dbReference type="SAM" id="MobiDB-lite"/>
    </source>
</evidence>
<dbReference type="InterPro" id="IPR050595">
    <property type="entry name" value="Bact_response_regulator"/>
</dbReference>
<evidence type="ECO:0000256" key="2">
    <source>
        <dbReference type="PROSITE-ProRule" id="PRU00169"/>
    </source>
</evidence>
<keyword evidence="6" id="KW-1185">Reference proteome</keyword>
<keyword evidence="1 2" id="KW-0597">Phosphoprotein</keyword>
<proteinExistence type="predicted"/>
<dbReference type="Proteomes" id="UP000318864">
    <property type="component" value="Unassembled WGS sequence"/>
</dbReference>
<evidence type="ECO:0000313" key="5">
    <source>
        <dbReference type="EMBL" id="THE64458.1"/>
    </source>
</evidence>
<dbReference type="PANTHER" id="PTHR44591">
    <property type="entry name" value="STRESS RESPONSE REGULATOR PROTEIN 1"/>
    <property type="match status" value="1"/>
</dbReference>
<sequence length="377" mass="41403">MTTGAADEKRLLLVEDDELQARLYRTMLHQQTDNWSEHSTNDSDEQPATVETADTLEGGLSALEDASEPFAAVLLDLNLPDSAGLETLNAVLEVVEETPVVVLTGISGATVGREAVERGAQDYLMKEHVTPRLLSQTVTYAIERRRRTGELDRQRRELAVLHWLVRQEIRDDATIVLGWASELEPSGSDEIRTVSRIVEAAERIVELTEFVGATVQALEASQSALTSVDLGSVLEEEIERLERRYDGCKVTLDRPAGAIPTLADRFLNILVRALLTSAVDSDDKSDGEVTVSVRCDRGADRPVELAVFDTDAERQPASRDRVADRDHTANGSDSDVGDYLIRTFVDRYDGRLEIEAGTNEGSGATVRLSLETPTEAE</sequence>
<feature type="domain" description="Response regulatory" evidence="4">
    <location>
        <begin position="10"/>
        <end position="141"/>
    </location>
</feature>
<dbReference type="Pfam" id="PF00072">
    <property type="entry name" value="Response_reg"/>
    <property type="match status" value="1"/>
</dbReference>
<dbReference type="PANTHER" id="PTHR44591:SF21">
    <property type="entry name" value="TWO-COMPONENT RESPONSE REGULATOR"/>
    <property type="match status" value="1"/>
</dbReference>
<dbReference type="SMART" id="SM00448">
    <property type="entry name" value="REC"/>
    <property type="match status" value="1"/>
</dbReference>
<dbReference type="InterPro" id="IPR001789">
    <property type="entry name" value="Sig_transdc_resp-reg_receiver"/>
</dbReference>
<dbReference type="InterPro" id="IPR036890">
    <property type="entry name" value="HATPase_C_sf"/>
</dbReference>
<feature type="region of interest" description="Disordered" evidence="3">
    <location>
        <begin position="307"/>
        <end position="334"/>
    </location>
</feature>
<dbReference type="RefSeq" id="WP_141465024.1">
    <property type="nucleotide sequence ID" value="NZ_RBZW01000032.1"/>
</dbReference>
<comment type="caution">
    <text evidence="5">The sequence shown here is derived from an EMBL/GenBank/DDBJ whole genome shotgun (WGS) entry which is preliminary data.</text>
</comment>
<organism evidence="5 6">
    <name type="scientific">Salinadaptatus halalkaliphilus</name>
    <dbReference type="NCBI Taxonomy" id="2419781"/>
    <lineage>
        <taxon>Archaea</taxon>
        <taxon>Methanobacteriati</taxon>
        <taxon>Methanobacteriota</taxon>
        <taxon>Stenosarchaea group</taxon>
        <taxon>Halobacteria</taxon>
        <taxon>Halobacteriales</taxon>
        <taxon>Natrialbaceae</taxon>
        <taxon>Salinadaptatus</taxon>
    </lineage>
</organism>
<evidence type="ECO:0000313" key="6">
    <source>
        <dbReference type="Proteomes" id="UP000318864"/>
    </source>
</evidence>
<dbReference type="AlphaFoldDB" id="A0A4S3TPD4"/>
<dbReference type="InterPro" id="IPR011006">
    <property type="entry name" value="CheY-like_superfamily"/>
</dbReference>